<evidence type="ECO:0000256" key="1">
    <source>
        <dbReference type="PROSITE-ProRule" id="PRU01076"/>
    </source>
</evidence>
<dbReference type="Pfam" id="PF04014">
    <property type="entry name" value="MazE_antitoxin"/>
    <property type="match status" value="1"/>
</dbReference>
<dbReference type="InterPro" id="IPR039052">
    <property type="entry name" value="Antitox_PemI-like"/>
</dbReference>
<name>A0A0H4T3E1_9PROT</name>
<dbReference type="AlphaFoldDB" id="A0A0H4T3E1"/>
<dbReference type="InterPro" id="IPR037914">
    <property type="entry name" value="SpoVT-AbrB_sf"/>
</dbReference>
<dbReference type="PANTHER" id="PTHR40516">
    <property type="entry name" value="ANTITOXIN CHPS-RELATED"/>
    <property type="match status" value="1"/>
</dbReference>
<dbReference type="SMART" id="SM00966">
    <property type="entry name" value="SpoVT_AbrB"/>
    <property type="match status" value="1"/>
</dbReference>
<dbReference type="InterPro" id="IPR007159">
    <property type="entry name" value="SpoVT-AbrB_dom"/>
</dbReference>
<protein>
    <submittedName>
        <fullName evidence="3">Transcriptional regulator, antitoxin</fullName>
    </submittedName>
</protein>
<dbReference type="GO" id="GO:0097351">
    <property type="term" value="F:toxin sequestering activity"/>
    <property type="evidence" value="ECO:0007669"/>
    <property type="project" value="InterPro"/>
</dbReference>
<organism evidence="3">
    <name type="scientific">uncultured proteobacterium Rifle_16ft_4_minimus_1560</name>
    <dbReference type="NCBI Taxonomy" id="1665206"/>
    <lineage>
        <taxon>Bacteria</taxon>
        <taxon>Pseudomonadati</taxon>
        <taxon>Pseudomonadota</taxon>
        <taxon>environmental samples</taxon>
    </lineage>
</organism>
<evidence type="ECO:0000313" key="3">
    <source>
        <dbReference type="EMBL" id="AKQ01245.1"/>
    </source>
</evidence>
<dbReference type="SUPFAM" id="SSF89447">
    <property type="entry name" value="AbrB/MazE/MraZ-like"/>
    <property type="match status" value="1"/>
</dbReference>
<dbReference type="PANTHER" id="PTHR40516:SF1">
    <property type="entry name" value="ANTITOXIN CHPS-RELATED"/>
    <property type="match status" value="1"/>
</dbReference>
<dbReference type="Gene3D" id="2.10.260.10">
    <property type="match status" value="1"/>
</dbReference>
<dbReference type="EMBL" id="KT006957">
    <property type="protein sequence ID" value="AKQ01245.1"/>
    <property type="molecule type" value="Genomic_DNA"/>
</dbReference>
<evidence type="ECO:0000259" key="2">
    <source>
        <dbReference type="PROSITE" id="PS51740"/>
    </source>
</evidence>
<dbReference type="PROSITE" id="PS51740">
    <property type="entry name" value="SPOVT_ABRB"/>
    <property type="match status" value="1"/>
</dbReference>
<accession>A0A0H4T3E1</accession>
<keyword evidence="1" id="KW-0238">DNA-binding</keyword>
<proteinExistence type="predicted"/>
<dbReference type="GO" id="GO:0003677">
    <property type="term" value="F:DNA binding"/>
    <property type="evidence" value="ECO:0007669"/>
    <property type="project" value="UniProtKB-UniRule"/>
</dbReference>
<reference evidence="3" key="1">
    <citation type="journal article" date="2015" name="ISME J.">
        <title>Aquifer environment selects for microbial species cohorts in sediment and groundwater.</title>
        <authorList>
            <person name="Hug L.A."/>
            <person name="Thomas B.C."/>
            <person name="Brown C.T."/>
            <person name="Frischkorn K.R."/>
            <person name="Williams K.H."/>
            <person name="Tringe S.G."/>
            <person name="Banfield J.F."/>
        </authorList>
    </citation>
    <scope>NUCLEOTIDE SEQUENCE</scope>
</reference>
<sequence>MKTKAQKWGNSLAVRIPRGVVEEVGLKPHDALTIEVKKGRIVLVPVVPAEKTGPIPRYRLEDLVKKITPRNRYKEVDFGPPVGREVL</sequence>
<feature type="domain" description="SpoVT-AbrB" evidence="2">
    <location>
        <begin position="3"/>
        <end position="48"/>
    </location>
</feature>